<feature type="region of interest" description="Disordered" evidence="1">
    <location>
        <begin position="1"/>
        <end position="20"/>
    </location>
</feature>
<protein>
    <submittedName>
        <fullName evidence="2">Uncharacterized protein</fullName>
    </submittedName>
</protein>
<proteinExistence type="predicted"/>
<feature type="compositionally biased region" description="Polar residues" evidence="1">
    <location>
        <begin position="1"/>
        <end position="12"/>
    </location>
</feature>
<evidence type="ECO:0000313" key="2">
    <source>
        <dbReference type="EMBL" id="CAE0799376.1"/>
    </source>
</evidence>
<reference evidence="2" key="1">
    <citation type="submission" date="2021-01" db="EMBL/GenBank/DDBJ databases">
        <authorList>
            <person name="Corre E."/>
            <person name="Pelletier E."/>
            <person name="Niang G."/>
            <person name="Scheremetjew M."/>
            <person name="Finn R."/>
            <person name="Kale V."/>
            <person name="Holt S."/>
            <person name="Cochrane G."/>
            <person name="Meng A."/>
            <person name="Brown T."/>
            <person name="Cohen L."/>
        </authorList>
    </citation>
    <scope>NUCLEOTIDE SEQUENCE</scope>
    <source>
        <strain evidence="2">CCMP1594</strain>
    </source>
</reference>
<dbReference type="EMBL" id="HBJA01031648">
    <property type="protein sequence ID" value="CAE0799376.1"/>
    <property type="molecule type" value="Transcribed_RNA"/>
</dbReference>
<gene>
    <name evidence="2" type="ORF">EGYM00163_LOCUS10497</name>
</gene>
<organism evidence="2">
    <name type="scientific">Eutreptiella gymnastica</name>
    <dbReference type="NCBI Taxonomy" id="73025"/>
    <lineage>
        <taxon>Eukaryota</taxon>
        <taxon>Discoba</taxon>
        <taxon>Euglenozoa</taxon>
        <taxon>Euglenida</taxon>
        <taxon>Spirocuta</taxon>
        <taxon>Euglenophyceae</taxon>
        <taxon>Eutreptiales</taxon>
        <taxon>Eutreptiaceae</taxon>
        <taxon>Eutreptiella</taxon>
    </lineage>
</organism>
<sequence length="113" mass="12040">MPTTLASDNSIRSTKRQLAVNNNKPAMQSLLGDLPTTNPHQWPCATAGCTLHLKQDAQDQAQPTSHLPLLSCHPTAVGCTTAAISELRTANRSRSHASSANAHWSCVGGAWEK</sequence>
<name>A0A7S4CK67_9EUGL</name>
<accession>A0A7S4CK67</accession>
<dbReference type="AlphaFoldDB" id="A0A7S4CK67"/>
<evidence type="ECO:0000256" key="1">
    <source>
        <dbReference type="SAM" id="MobiDB-lite"/>
    </source>
</evidence>